<gene>
    <name evidence="2" type="ORF">NCTC12224_00079</name>
</gene>
<dbReference type="Proteomes" id="UP000254924">
    <property type="component" value="Unassembled WGS sequence"/>
</dbReference>
<feature type="compositionally biased region" description="Polar residues" evidence="1">
    <location>
        <begin position="275"/>
        <end position="288"/>
    </location>
</feature>
<dbReference type="Pfam" id="PF04404">
    <property type="entry name" value="ERF"/>
    <property type="match status" value="1"/>
</dbReference>
<dbReference type="EMBL" id="UHFN01000002">
    <property type="protein sequence ID" value="SUN58037.1"/>
    <property type="molecule type" value="Genomic_DNA"/>
</dbReference>
<sequence>MENTGNFNAAENATLSSDFLERLIKAEVELALAKKETEHQLELVELEQKYKDSNQEKWGEFYEALAKAQAAFVTPKKSKTATVKTQKGYEYTYDYATLSDILGATEQYLNENGIFFSQNELTKSVANGDVFVSIETTLSYKNGLTLKKETLPLKYNPFNAQDARSIVSYLRRYGASNILGIEPEDGGDDANIAQGNDFHVHNSYPKAPQQNQNIPHKPSGRGTGYNSNTQGRGYSCQGGYQDNHSYQGNSRNVSNNQGNNANQANRTNQGQNGTYSNRSFNENTQAPQETKRSNNHAQQSRQGSVNKSTQQAKSNQVGIANQKSDEVSEAAREAVAKANELKAKKEAEKKTQLAKAAEQESAKAKRDEALAKAAEKLDANLKKAPETISKAPNDVAAKEDTKAVNPDINKPNVSAKETQGKGDVKENKPTSQATTNTMGTSVEAKADNHAQDNSQEAKVAEEKTSQEGQLHETHPVLDEKPKAATQRSVDEIFVKGLKAAKTLNASEEQIHAWENMSDKKAAIKEIIDFCNAAQEEKMTTGQL</sequence>
<keyword evidence="3" id="KW-1185">Reference proteome</keyword>
<accession>A0A380JZ83</accession>
<dbReference type="AlphaFoldDB" id="A0A380JZ83"/>
<feature type="compositionally biased region" description="Basic and acidic residues" evidence="1">
    <location>
        <begin position="418"/>
        <end position="428"/>
    </location>
</feature>
<feature type="compositionally biased region" description="Low complexity" evidence="1">
    <location>
        <begin position="247"/>
        <end position="274"/>
    </location>
</feature>
<feature type="compositionally biased region" description="Basic and acidic residues" evidence="1">
    <location>
        <begin position="458"/>
        <end position="484"/>
    </location>
</feature>
<dbReference type="InterPro" id="IPR007499">
    <property type="entry name" value="ERF_bacteria_virus"/>
</dbReference>
<feature type="region of interest" description="Disordered" evidence="1">
    <location>
        <begin position="342"/>
        <end position="369"/>
    </location>
</feature>
<reference evidence="2 3" key="1">
    <citation type="submission" date="2018-06" db="EMBL/GenBank/DDBJ databases">
        <authorList>
            <consortium name="Pathogen Informatics"/>
            <person name="Doyle S."/>
        </authorList>
    </citation>
    <scope>NUCLEOTIDE SEQUENCE [LARGE SCALE GENOMIC DNA]</scope>
    <source>
        <strain evidence="2 3">NCTC12224</strain>
    </source>
</reference>
<protein>
    <submittedName>
        <fullName evidence="2">ERF superfamily</fullName>
    </submittedName>
</protein>
<name>A0A380JZ83_9STRE</name>
<proteinExistence type="predicted"/>
<organism evidence="2 3">
    <name type="scientific">Streptococcus hyointestinalis</name>
    <dbReference type="NCBI Taxonomy" id="1337"/>
    <lineage>
        <taxon>Bacteria</taxon>
        <taxon>Bacillati</taxon>
        <taxon>Bacillota</taxon>
        <taxon>Bacilli</taxon>
        <taxon>Lactobacillales</taxon>
        <taxon>Streptococcaceae</taxon>
        <taxon>Streptococcus</taxon>
    </lineage>
</organism>
<feature type="region of interest" description="Disordered" evidence="1">
    <location>
        <begin position="186"/>
        <end position="325"/>
    </location>
</feature>
<evidence type="ECO:0000313" key="2">
    <source>
        <dbReference type="EMBL" id="SUN58037.1"/>
    </source>
</evidence>
<evidence type="ECO:0000313" key="3">
    <source>
        <dbReference type="Proteomes" id="UP000254924"/>
    </source>
</evidence>
<feature type="compositionally biased region" description="Polar residues" evidence="1">
    <location>
        <begin position="224"/>
        <end position="246"/>
    </location>
</feature>
<feature type="region of interest" description="Disordered" evidence="1">
    <location>
        <begin position="384"/>
        <end position="484"/>
    </location>
</feature>
<feature type="compositionally biased region" description="Polar residues" evidence="1">
    <location>
        <begin position="429"/>
        <end position="440"/>
    </location>
</feature>
<feature type="compositionally biased region" description="Polar residues" evidence="1">
    <location>
        <begin position="295"/>
        <end position="322"/>
    </location>
</feature>
<evidence type="ECO:0000256" key="1">
    <source>
        <dbReference type="SAM" id="MobiDB-lite"/>
    </source>
</evidence>